<keyword evidence="2" id="KW-0614">Plasmid</keyword>
<name>A0A248VXN1_9BURK</name>
<evidence type="ECO:0000313" key="3">
    <source>
        <dbReference type="Proteomes" id="UP000215158"/>
    </source>
</evidence>
<keyword evidence="3" id="KW-1185">Reference proteome</keyword>
<feature type="transmembrane region" description="Helical" evidence="1">
    <location>
        <begin position="53"/>
        <end position="73"/>
    </location>
</feature>
<organism evidence="2 3">
    <name type="scientific">Paraburkholderia aromaticivorans</name>
    <dbReference type="NCBI Taxonomy" id="2026199"/>
    <lineage>
        <taxon>Bacteria</taxon>
        <taxon>Pseudomonadati</taxon>
        <taxon>Pseudomonadota</taxon>
        <taxon>Betaproteobacteria</taxon>
        <taxon>Burkholderiales</taxon>
        <taxon>Burkholderiaceae</taxon>
        <taxon>Paraburkholderia</taxon>
    </lineage>
</organism>
<protein>
    <submittedName>
        <fullName evidence="2">Uncharacterized protein</fullName>
    </submittedName>
</protein>
<dbReference type="OrthoDB" id="9867611at2"/>
<dbReference type="KEGG" id="parb:CJU94_36775"/>
<evidence type="ECO:0000256" key="1">
    <source>
        <dbReference type="SAM" id="Phobius"/>
    </source>
</evidence>
<proteinExistence type="predicted"/>
<keyword evidence="1" id="KW-1133">Transmembrane helix</keyword>
<keyword evidence="1" id="KW-0472">Membrane</keyword>
<accession>A0A248VXN1</accession>
<sequence>MVQVLLLQRNNFYFVGRQIAFACAFVAAPTALAGFICRDVILDPALAPTMERLRAILFGGVYFALLLLGGALWQIMSHALLPLVGQIGVMAGLLWLLAVFMLAFHTLDRHRSAT</sequence>
<gene>
    <name evidence="2" type="ORF">CJU94_36775</name>
</gene>
<dbReference type="EMBL" id="CP022992">
    <property type="protein sequence ID" value="ASW03748.1"/>
    <property type="molecule type" value="Genomic_DNA"/>
</dbReference>
<dbReference type="Proteomes" id="UP000215158">
    <property type="component" value="Plasmid pBN2"/>
</dbReference>
<geneLocation type="plasmid" evidence="2 3">
    <name>pBN2</name>
</geneLocation>
<dbReference type="AlphaFoldDB" id="A0A248VXN1"/>
<keyword evidence="1" id="KW-0812">Transmembrane</keyword>
<reference evidence="2 3" key="1">
    <citation type="submission" date="2017-08" db="EMBL/GenBank/DDBJ databases">
        <title>Identification and genetic characteristics of simultaneous BTEX- and naphthalene-degrading Paraburkholderia sp. BN5 isolated from petroleum-contaminated soil.</title>
        <authorList>
            <person name="Lee Y."/>
            <person name="Jeon C.O."/>
        </authorList>
    </citation>
    <scope>NUCLEOTIDE SEQUENCE [LARGE SCALE GENOMIC DNA]</scope>
    <source>
        <strain evidence="2 3">BN5</strain>
        <plasmid evidence="2 3">pBN2</plasmid>
    </source>
</reference>
<dbReference type="RefSeq" id="WP_059888474.1">
    <property type="nucleotide sequence ID" value="NZ_CP022992.1"/>
</dbReference>
<feature type="transmembrane region" description="Helical" evidence="1">
    <location>
        <begin position="19"/>
        <end position="41"/>
    </location>
</feature>
<feature type="transmembrane region" description="Helical" evidence="1">
    <location>
        <begin position="79"/>
        <end position="104"/>
    </location>
</feature>
<evidence type="ECO:0000313" key="2">
    <source>
        <dbReference type="EMBL" id="ASW03748.1"/>
    </source>
</evidence>